<feature type="region of interest" description="Disordered" evidence="1">
    <location>
        <begin position="13"/>
        <end position="34"/>
    </location>
</feature>
<evidence type="ECO:0000256" key="1">
    <source>
        <dbReference type="SAM" id="MobiDB-lite"/>
    </source>
</evidence>
<accession>A0A7J8FIN2</accession>
<gene>
    <name evidence="2" type="ORF">HJG63_011872</name>
</gene>
<evidence type="ECO:0000313" key="2">
    <source>
        <dbReference type="EMBL" id="KAF6447411.1"/>
    </source>
</evidence>
<reference evidence="2 3" key="1">
    <citation type="journal article" date="2020" name="Nature">
        <title>Six reference-quality genomes reveal evolution of bat adaptations.</title>
        <authorList>
            <person name="Jebb D."/>
            <person name="Huang Z."/>
            <person name="Pippel M."/>
            <person name="Hughes G.M."/>
            <person name="Lavrichenko K."/>
            <person name="Devanna P."/>
            <person name="Winkler S."/>
            <person name="Jermiin L.S."/>
            <person name="Skirmuntt E.C."/>
            <person name="Katzourakis A."/>
            <person name="Burkitt-Gray L."/>
            <person name="Ray D.A."/>
            <person name="Sullivan K.A.M."/>
            <person name="Roscito J.G."/>
            <person name="Kirilenko B.M."/>
            <person name="Davalos L.M."/>
            <person name="Corthals A.P."/>
            <person name="Power M.L."/>
            <person name="Jones G."/>
            <person name="Ransome R.D."/>
            <person name="Dechmann D.K.N."/>
            <person name="Locatelli A.G."/>
            <person name="Puechmaille S.J."/>
            <person name="Fedrigo O."/>
            <person name="Jarvis E.D."/>
            <person name="Hiller M."/>
            <person name="Vernes S.C."/>
            <person name="Myers E.W."/>
            <person name="Teeling E.C."/>
        </authorList>
    </citation>
    <scope>NUCLEOTIDE SEQUENCE [LARGE SCALE GENOMIC DNA]</scope>
    <source>
        <strain evidence="2">MRouAeg1</strain>
        <tissue evidence="2">Muscle</tissue>
    </source>
</reference>
<proteinExistence type="predicted"/>
<keyword evidence="3" id="KW-1185">Reference proteome</keyword>
<organism evidence="2 3">
    <name type="scientific">Rousettus aegyptiacus</name>
    <name type="common">Egyptian fruit bat</name>
    <name type="synonym">Pteropus aegyptiacus</name>
    <dbReference type="NCBI Taxonomy" id="9407"/>
    <lineage>
        <taxon>Eukaryota</taxon>
        <taxon>Metazoa</taxon>
        <taxon>Chordata</taxon>
        <taxon>Craniata</taxon>
        <taxon>Vertebrata</taxon>
        <taxon>Euteleostomi</taxon>
        <taxon>Mammalia</taxon>
        <taxon>Eutheria</taxon>
        <taxon>Laurasiatheria</taxon>
        <taxon>Chiroptera</taxon>
        <taxon>Yinpterochiroptera</taxon>
        <taxon>Pteropodoidea</taxon>
        <taxon>Pteropodidae</taxon>
        <taxon>Rousettinae</taxon>
        <taxon>Rousettus</taxon>
    </lineage>
</organism>
<protein>
    <submittedName>
        <fullName evidence="2">Uncharacterized protein</fullName>
    </submittedName>
</protein>
<sequence length="125" mass="13899">MCAILANTRMTVPRRRELPGGPPRSEQHSCHQRSGALPKICAGSQTPRCEWKSQDVCFIKCFCVTAPPCPRPGAAPWEVAGTWAIWQEVGQGVQEPSSKPCGRSVTTQYTAESRWLLSRGWKQFI</sequence>
<comment type="caution">
    <text evidence="2">The sequence shown here is derived from an EMBL/GenBank/DDBJ whole genome shotgun (WGS) entry which is preliminary data.</text>
</comment>
<name>A0A7J8FIN2_ROUAE</name>
<dbReference type="AlphaFoldDB" id="A0A7J8FIN2"/>
<evidence type="ECO:0000313" key="3">
    <source>
        <dbReference type="Proteomes" id="UP000593571"/>
    </source>
</evidence>
<dbReference type="EMBL" id="JACASE010000007">
    <property type="protein sequence ID" value="KAF6447411.1"/>
    <property type="molecule type" value="Genomic_DNA"/>
</dbReference>
<dbReference type="Proteomes" id="UP000593571">
    <property type="component" value="Unassembled WGS sequence"/>
</dbReference>